<gene>
    <name evidence="9" type="primary">hutI_2</name>
    <name evidence="7" type="synonym">hutI</name>
    <name evidence="9" type="ORF">DSM104443_01645</name>
</gene>
<dbReference type="HAMAP" id="MF_00372">
    <property type="entry name" value="HutI"/>
    <property type="match status" value="1"/>
</dbReference>
<keyword evidence="5 7" id="KW-0862">Zinc</keyword>
<proteinExistence type="inferred from homology"/>
<dbReference type="EC" id="3.5.2.7" evidence="1 7"/>
<feature type="binding site" evidence="7">
    <location>
        <position position="242"/>
    </location>
    <ligand>
        <name>4-imidazolone-5-propanoate</name>
        <dbReference type="ChEBI" id="CHEBI:77893"/>
    </ligand>
</feature>
<dbReference type="Gene3D" id="3.20.20.140">
    <property type="entry name" value="Metal-dependent hydrolases"/>
    <property type="match status" value="1"/>
</dbReference>
<dbReference type="FunFam" id="3.20.20.140:FF:000007">
    <property type="entry name" value="Imidazolonepropionase"/>
    <property type="match status" value="1"/>
</dbReference>
<evidence type="ECO:0000256" key="1">
    <source>
        <dbReference type="ARBA" id="ARBA00012864"/>
    </source>
</evidence>
<comment type="subcellular location">
    <subcellularLocation>
        <location evidence="7">Cytoplasm</location>
    </subcellularLocation>
</comment>
<dbReference type="InterPro" id="IPR011059">
    <property type="entry name" value="Metal-dep_hydrolase_composite"/>
</dbReference>
<feature type="binding site" evidence="7">
    <location>
        <position position="69"/>
    </location>
    <ligand>
        <name>Zn(2+)</name>
        <dbReference type="ChEBI" id="CHEBI:29105"/>
    </ligand>
</feature>
<dbReference type="AlphaFoldDB" id="A0A6M4GTG9"/>
<reference evidence="9 10" key="1">
    <citation type="submission" date="2020-04" db="EMBL/GenBank/DDBJ databases">
        <title>Usitatibacter rugosus gen. nov., sp. nov. and Usitatibacter palustris sp. nov., novel members of Usitatibacteraceae fam. nov. within the order Nitrosomonadales isolated from soil.</title>
        <authorList>
            <person name="Huber K.J."/>
            <person name="Neumann-Schaal M."/>
            <person name="Geppert A."/>
            <person name="Luckner M."/>
            <person name="Wanner G."/>
            <person name="Overmann J."/>
        </authorList>
    </citation>
    <scope>NUCLEOTIDE SEQUENCE [LARGE SCALE GENOMIC DNA]</scope>
    <source>
        <strain evidence="9 10">0125_3</strain>
    </source>
</reference>
<dbReference type="NCBIfam" id="TIGR01224">
    <property type="entry name" value="hutI"/>
    <property type="match status" value="1"/>
</dbReference>
<dbReference type="PANTHER" id="PTHR42752:SF1">
    <property type="entry name" value="IMIDAZOLONEPROPIONASE-RELATED"/>
    <property type="match status" value="1"/>
</dbReference>
<feature type="binding site" evidence="7">
    <location>
        <position position="319"/>
    </location>
    <ligand>
        <name>4-imidazolone-5-propanoate</name>
        <dbReference type="ChEBI" id="CHEBI:77893"/>
    </ligand>
</feature>
<comment type="pathway">
    <text evidence="7">Amino-acid degradation; L-histidine degradation into L-glutamate; N-formimidoyl-L-glutamate from L-histidine: step 3/3.</text>
</comment>
<dbReference type="CDD" id="cd01296">
    <property type="entry name" value="Imidazolone-5PH"/>
    <property type="match status" value="1"/>
</dbReference>
<feature type="binding site" evidence="7">
    <location>
        <position position="78"/>
    </location>
    <ligand>
        <name>4-imidazolone-5-propanoate</name>
        <dbReference type="ChEBI" id="CHEBI:77893"/>
    </ligand>
</feature>
<evidence type="ECO:0000313" key="10">
    <source>
        <dbReference type="Proteomes" id="UP000501534"/>
    </source>
</evidence>
<dbReference type="Proteomes" id="UP000501534">
    <property type="component" value="Chromosome"/>
</dbReference>
<evidence type="ECO:0000313" key="9">
    <source>
        <dbReference type="EMBL" id="QJR10581.1"/>
    </source>
</evidence>
<evidence type="ECO:0000259" key="8">
    <source>
        <dbReference type="Pfam" id="PF01979"/>
    </source>
</evidence>
<dbReference type="Gene3D" id="2.30.40.10">
    <property type="entry name" value="Urease, subunit C, domain 1"/>
    <property type="match status" value="1"/>
</dbReference>
<feature type="binding site" evidence="7">
    <location>
        <position position="314"/>
    </location>
    <ligand>
        <name>Fe(3+)</name>
        <dbReference type="ChEBI" id="CHEBI:29034"/>
    </ligand>
</feature>
<keyword evidence="2 7" id="KW-0479">Metal-binding</keyword>
<feature type="binding site" evidence="7">
    <location>
        <position position="69"/>
    </location>
    <ligand>
        <name>Fe(3+)</name>
        <dbReference type="ChEBI" id="CHEBI:29034"/>
    </ligand>
</feature>
<comment type="cofactor">
    <cofactor evidence="7">
        <name>Zn(2+)</name>
        <dbReference type="ChEBI" id="CHEBI:29105"/>
    </cofactor>
    <cofactor evidence="7">
        <name>Fe(3+)</name>
        <dbReference type="ChEBI" id="CHEBI:29034"/>
    </cofactor>
    <text evidence="7">Binds 1 zinc or iron ion per subunit.</text>
</comment>
<feature type="binding site" evidence="7">
    <location>
        <position position="141"/>
    </location>
    <ligand>
        <name>N-formimidoyl-L-glutamate</name>
        <dbReference type="ChEBI" id="CHEBI:58928"/>
    </ligand>
</feature>
<dbReference type="EMBL" id="CP053069">
    <property type="protein sequence ID" value="QJR10581.1"/>
    <property type="molecule type" value="Genomic_DNA"/>
</dbReference>
<dbReference type="UniPathway" id="UPA00379">
    <property type="reaction ID" value="UER00551"/>
</dbReference>
<feature type="binding site" evidence="7">
    <location>
        <position position="71"/>
    </location>
    <ligand>
        <name>Zn(2+)</name>
        <dbReference type="ChEBI" id="CHEBI:29105"/>
    </ligand>
</feature>
<feature type="binding site" evidence="7">
    <location>
        <position position="316"/>
    </location>
    <ligand>
        <name>N-formimidoyl-L-glutamate</name>
        <dbReference type="ChEBI" id="CHEBI:58928"/>
    </ligand>
</feature>
<dbReference type="Pfam" id="PF01979">
    <property type="entry name" value="Amidohydro_1"/>
    <property type="match status" value="1"/>
</dbReference>
<protein>
    <recommendedName>
        <fullName evidence="1 7">Imidazolonepropionase</fullName>
        <ecNumber evidence="1 7">3.5.2.7</ecNumber>
    </recommendedName>
    <alternativeName>
        <fullName evidence="7">Imidazolone-5-propionate hydrolase</fullName>
    </alternativeName>
</protein>
<dbReference type="InterPro" id="IPR032466">
    <property type="entry name" value="Metal_Hydrolase"/>
</dbReference>
<keyword evidence="7" id="KW-0963">Cytoplasm</keyword>
<evidence type="ECO:0000256" key="6">
    <source>
        <dbReference type="ARBA" id="ARBA00023004"/>
    </source>
</evidence>
<comment type="catalytic activity">
    <reaction evidence="7">
        <text>4-imidazolone-5-propanoate + H2O = N-formimidoyl-L-glutamate</text>
        <dbReference type="Rhea" id="RHEA:23660"/>
        <dbReference type="ChEBI" id="CHEBI:15377"/>
        <dbReference type="ChEBI" id="CHEBI:58928"/>
        <dbReference type="ChEBI" id="CHEBI:77893"/>
        <dbReference type="EC" id="3.5.2.7"/>
    </reaction>
</comment>
<feature type="binding site" evidence="7">
    <location>
        <position position="318"/>
    </location>
    <ligand>
        <name>N-formimidoyl-L-glutamate</name>
        <dbReference type="ChEBI" id="CHEBI:58928"/>
    </ligand>
</feature>
<accession>A0A6M4GTG9</accession>
<sequence length="399" mass="42055">MDRLLLLHGRIATMRGGRYGLIEDGAIFAEGGRIRWMGPTGSTALPEVAAGERIDAKGALVTPLLVDCHTHLVYAGNRAREYEMRLEGSTYQQISKAGGGIASTMRATRAASDEALSAQTAKRLDALVAEGVGVVEIKSGYGLDVENELRCLRVARGLQDGRPVRIRTTLLGAHALPPEFKGRADEYVDLVCEQMIPQAAMAGLADAVDAFCEGIGFTPGQVRRVFEAARAHGLPVKLHADQLSDLAGAALAAEYGALSADHLEYTGEAGIEAMAKAGTVAVMLPGAFHFLRETRLPPVELLRKRGVPMAIATDSNPGTSPTTSLTLMIHLACSLFGMTPEEALAGATCHGAAALGLDDCGVLGVGKRADFAIWDAEEPAELAYGIGPKRPTLVRHAAQ</sequence>
<feature type="binding site" evidence="7">
    <location>
        <position position="71"/>
    </location>
    <ligand>
        <name>Fe(3+)</name>
        <dbReference type="ChEBI" id="CHEBI:29034"/>
    </ligand>
</feature>
<evidence type="ECO:0000256" key="4">
    <source>
        <dbReference type="ARBA" id="ARBA00022808"/>
    </source>
</evidence>
<keyword evidence="4 7" id="KW-0369">Histidine metabolism</keyword>
<feature type="binding site" evidence="7">
    <location>
        <position position="239"/>
    </location>
    <ligand>
        <name>Fe(3+)</name>
        <dbReference type="ChEBI" id="CHEBI:29034"/>
    </ligand>
</feature>
<dbReference type="GO" id="GO:0005737">
    <property type="term" value="C:cytoplasm"/>
    <property type="evidence" value="ECO:0007669"/>
    <property type="project" value="UniProtKB-SubCell"/>
</dbReference>
<dbReference type="RefSeq" id="WP_171091199.1">
    <property type="nucleotide sequence ID" value="NZ_CP053069.1"/>
</dbReference>
<dbReference type="InterPro" id="IPR005920">
    <property type="entry name" value="HutI"/>
</dbReference>
<feature type="binding site" evidence="7">
    <location>
        <position position="314"/>
    </location>
    <ligand>
        <name>Zn(2+)</name>
        <dbReference type="ChEBI" id="CHEBI:29105"/>
    </ligand>
</feature>
<comment type="similarity">
    <text evidence="7">Belongs to the metallo-dependent hydrolases superfamily. HutI family.</text>
</comment>
<keyword evidence="6 7" id="KW-0408">Iron</keyword>
<dbReference type="PANTHER" id="PTHR42752">
    <property type="entry name" value="IMIDAZOLONEPROPIONASE"/>
    <property type="match status" value="1"/>
</dbReference>
<feature type="binding site" evidence="7">
    <location>
        <position position="141"/>
    </location>
    <ligand>
        <name>4-imidazolone-5-propanoate</name>
        <dbReference type="ChEBI" id="CHEBI:77893"/>
    </ligand>
</feature>
<evidence type="ECO:0000256" key="3">
    <source>
        <dbReference type="ARBA" id="ARBA00022801"/>
    </source>
</evidence>
<organism evidence="9 10">
    <name type="scientific">Usitatibacter rugosus</name>
    <dbReference type="NCBI Taxonomy" id="2732067"/>
    <lineage>
        <taxon>Bacteria</taxon>
        <taxon>Pseudomonadati</taxon>
        <taxon>Pseudomonadota</taxon>
        <taxon>Betaproteobacteria</taxon>
        <taxon>Nitrosomonadales</taxon>
        <taxon>Usitatibacteraceae</taxon>
        <taxon>Usitatibacter</taxon>
    </lineage>
</organism>
<feature type="binding site" evidence="7">
    <location>
        <position position="239"/>
    </location>
    <ligand>
        <name>Zn(2+)</name>
        <dbReference type="ChEBI" id="CHEBI:29105"/>
    </ligand>
</feature>
<evidence type="ECO:0000256" key="7">
    <source>
        <dbReference type="HAMAP-Rule" id="MF_00372"/>
    </source>
</evidence>
<keyword evidence="3 7" id="KW-0378">Hydrolase</keyword>
<name>A0A6M4GTG9_9PROT</name>
<feature type="binding site" evidence="7">
    <location>
        <position position="174"/>
    </location>
    <ligand>
        <name>4-imidazolone-5-propanoate</name>
        <dbReference type="ChEBI" id="CHEBI:77893"/>
    </ligand>
</feature>
<evidence type="ECO:0000256" key="5">
    <source>
        <dbReference type="ARBA" id="ARBA00022833"/>
    </source>
</evidence>
<dbReference type="GO" id="GO:0008270">
    <property type="term" value="F:zinc ion binding"/>
    <property type="evidence" value="ECO:0007669"/>
    <property type="project" value="UniProtKB-UniRule"/>
</dbReference>
<dbReference type="GO" id="GO:0050480">
    <property type="term" value="F:imidazolonepropionase activity"/>
    <property type="evidence" value="ECO:0007669"/>
    <property type="project" value="UniProtKB-UniRule"/>
</dbReference>
<dbReference type="InterPro" id="IPR006680">
    <property type="entry name" value="Amidohydro-rel"/>
</dbReference>
<dbReference type="SUPFAM" id="SSF51556">
    <property type="entry name" value="Metallo-dependent hydrolases"/>
    <property type="match status" value="1"/>
</dbReference>
<dbReference type="GO" id="GO:0005506">
    <property type="term" value="F:iron ion binding"/>
    <property type="evidence" value="ECO:0007669"/>
    <property type="project" value="UniProtKB-UniRule"/>
</dbReference>
<dbReference type="GO" id="GO:0019556">
    <property type="term" value="P:L-histidine catabolic process to glutamate and formamide"/>
    <property type="evidence" value="ECO:0007669"/>
    <property type="project" value="UniProtKB-UniRule"/>
</dbReference>
<evidence type="ECO:0000256" key="2">
    <source>
        <dbReference type="ARBA" id="ARBA00022723"/>
    </source>
</evidence>
<dbReference type="GO" id="GO:0019557">
    <property type="term" value="P:L-histidine catabolic process to glutamate and formate"/>
    <property type="evidence" value="ECO:0007669"/>
    <property type="project" value="UniProtKB-UniPathway"/>
</dbReference>
<dbReference type="KEGG" id="uru:DSM104443_01645"/>
<feature type="domain" description="Amidohydrolase-related" evidence="8">
    <location>
        <begin position="61"/>
        <end position="379"/>
    </location>
</feature>
<comment type="function">
    <text evidence="7">Catalyzes the hydrolytic cleavage of the carbon-nitrogen bond in imidazolone-5-propanoate to yield N-formimidoyl-L-glutamate. It is the third step in the universal histidine degradation pathway.</text>
</comment>
<dbReference type="SUPFAM" id="SSF51338">
    <property type="entry name" value="Composite domain of metallo-dependent hydrolases"/>
    <property type="match status" value="1"/>
</dbReference>
<keyword evidence="10" id="KW-1185">Reference proteome</keyword>